<protein>
    <submittedName>
        <fullName evidence="2">ABC transporter substrate-binding protein</fullName>
    </submittedName>
</protein>
<organism evidence="2 3">
    <name type="scientific">Umezawaea endophytica</name>
    <dbReference type="NCBI Taxonomy" id="1654476"/>
    <lineage>
        <taxon>Bacteria</taxon>
        <taxon>Bacillati</taxon>
        <taxon>Actinomycetota</taxon>
        <taxon>Actinomycetes</taxon>
        <taxon>Pseudonocardiales</taxon>
        <taxon>Pseudonocardiaceae</taxon>
        <taxon>Umezawaea</taxon>
    </lineage>
</organism>
<keyword evidence="1" id="KW-0732">Signal</keyword>
<dbReference type="RefSeq" id="WP_259622753.1">
    <property type="nucleotide sequence ID" value="NZ_JANYMP010000004.1"/>
</dbReference>
<dbReference type="Pfam" id="PF01547">
    <property type="entry name" value="SBP_bac_1"/>
    <property type="match status" value="1"/>
</dbReference>
<name>A0A9X3AER8_9PSEU</name>
<feature type="chain" id="PRO_5040866431" evidence="1">
    <location>
        <begin position="28"/>
        <end position="428"/>
    </location>
</feature>
<evidence type="ECO:0000313" key="3">
    <source>
        <dbReference type="Proteomes" id="UP001141259"/>
    </source>
</evidence>
<dbReference type="Proteomes" id="UP001141259">
    <property type="component" value="Unassembled WGS sequence"/>
</dbReference>
<comment type="caution">
    <text evidence="2">The sequence shown here is derived from an EMBL/GenBank/DDBJ whole genome shotgun (WGS) entry which is preliminary data.</text>
</comment>
<dbReference type="CDD" id="cd14748">
    <property type="entry name" value="PBP2_UgpB"/>
    <property type="match status" value="1"/>
</dbReference>
<dbReference type="InterPro" id="IPR006059">
    <property type="entry name" value="SBP"/>
</dbReference>
<feature type="signal peptide" evidence="1">
    <location>
        <begin position="1"/>
        <end position="27"/>
    </location>
</feature>
<dbReference type="AlphaFoldDB" id="A0A9X3AER8"/>
<dbReference type="Gene3D" id="3.40.190.10">
    <property type="entry name" value="Periplasmic binding protein-like II"/>
    <property type="match status" value="1"/>
</dbReference>
<dbReference type="InterPro" id="IPR050490">
    <property type="entry name" value="Bact_solute-bd_prot1"/>
</dbReference>
<dbReference type="PANTHER" id="PTHR43649:SF30">
    <property type="entry name" value="ABC TRANSPORTER SUBSTRATE-BINDING PROTEIN"/>
    <property type="match status" value="1"/>
</dbReference>
<dbReference type="PANTHER" id="PTHR43649">
    <property type="entry name" value="ARABINOSE-BINDING PROTEIN-RELATED"/>
    <property type="match status" value="1"/>
</dbReference>
<dbReference type="SUPFAM" id="SSF53850">
    <property type="entry name" value="Periplasmic binding protein-like II"/>
    <property type="match status" value="1"/>
</dbReference>
<keyword evidence="3" id="KW-1185">Reference proteome</keyword>
<accession>A0A9X3AER8</accession>
<proteinExistence type="predicted"/>
<dbReference type="PROSITE" id="PS51318">
    <property type="entry name" value="TAT"/>
    <property type="match status" value="1"/>
</dbReference>
<gene>
    <name evidence="2" type="ORF">NZH93_10290</name>
</gene>
<sequence length="428" mass="46235">MTQGSGLSRRAALIGCALLALTAACGGAPGGSGGGDGKVVVWHGYTDHEAEALGKFADRWNADHPDGQVELVFNGGNDNALQKTLASFVSGNPPTVAYEFGSSLSGLAERPQTQDLTSTVRDDKDFAWDDLFAAGREASTVNGKVYGVPALVDNLSLVYNKKLFDDAGVAYPTETWTWDDFRSAAAKLAKPEENRYGWSYTNDGSEDTVWRFLALLWQADGDLLSPDGKKAAFDSDAGKQAMQLLHDMAVEDRSVYLDTGDQQYVNLFNSGRIGMLWTGPWDLGAINEDVSYGVQYLPGKVTHATIAGPDTFVVFGEKGKADAWPFLKWLLSPQIHLEFAIETGHLPIRQSELTLPDYPKFEEKFPGNKVFVDNLAKNVRKARPNIPQYPKISQALGTAVQSVLLGQAQPADAVAAARAEVDQILAGS</sequence>
<dbReference type="EMBL" id="JANYMP010000004">
    <property type="protein sequence ID" value="MCS7477241.1"/>
    <property type="molecule type" value="Genomic_DNA"/>
</dbReference>
<evidence type="ECO:0000313" key="2">
    <source>
        <dbReference type="EMBL" id="MCS7477241.1"/>
    </source>
</evidence>
<reference evidence="2" key="1">
    <citation type="submission" date="2022-08" db="EMBL/GenBank/DDBJ databases">
        <authorList>
            <person name="Tistechok S."/>
            <person name="Samborskyy M."/>
            <person name="Roman I."/>
        </authorList>
    </citation>
    <scope>NUCLEOTIDE SEQUENCE</scope>
    <source>
        <strain evidence="2">DSM 103496</strain>
    </source>
</reference>
<evidence type="ECO:0000256" key="1">
    <source>
        <dbReference type="SAM" id="SignalP"/>
    </source>
</evidence>
<dbReference type="InterPro" id="IPR006311">
    <property type="entry name" value="TAT_signal"/>
</dbReference>